<evidence type="ECO:0000313" key="1">
    <source>
        <dbReference type="EMBL" id="UTW04511.1"/>
    </source>
</evidence>
<accession>A0ABY5GY82</accession>
<protein>
    <submittedName>
        <fullName evidence="1">Uncharacterized protein</fullName>
    </submittedName>
</protein>
<evidence type="ECO:0000313" key="2">
    <source>
        <dbReference type="Proteomes" id="UP001059950"/>
    </source>
</evidence>
<keyword evidence="2" id="KW-1185">Reference proteome</keyword>
<organism evidence="1 2">
    <name type="scientific">Amphritea atlantica</name>
    <dbReference type="NCBI Taxonomy" id="355243"/>
    <lineage>
        <taxon>Bacteria</taxon>
        <taxon>Pseudomonadati</taxon>
        <taxon>Pseudomonadota</taxon>
        <taxon>Gammaproteobacteria</taxon>
        <taxon>Oceanospirillales</taxon>
        <taxon>Oceanospirillaceae</taxon>
        <taxon>Amphritea</taxon>
    </lineage>
</organism>
<reference evidence="1" key="1">
    <citation type="submission" date="2021-04" db="EMBL/GenBank/DDBJ databases">
        <title>Oceanospirillales bacteria with DddD are important DMSP degraders in coastal seawater.</title>
        <authorList>
            <person name="Liu J."/>
        </authorList>
    </citation>
    <scope>NUCLEOTIDE SEQUENCE</scope>
    <source>
        <strain evidence="1">GY6</strain>
    </source>
</reference>
<gene>
    <name evidence="1" type="ORF">KDX31_05760</name>
</gene>
<proteinExistence type="predicted"/>
<name>A0ABY5GY82_9GAMM</name>
<sequence>MSLRKAINEMCTQCIYDKHQEGGKLQQVAKCSSQSCPLFNVRPLPKGSKE</sequence>
<dbReference type="Proteomes" id="UP001059950">
    <property type="component" value="Chromosome"/>
</dbReference>
<dbReference type="EMBL" id="CP073344">
    <property type="protein sequence ID" value="UTW04511.1"/>
    <property type="molecule type" value="Genomic_DNA"/>
</dbReference>